<name>A0A8J2YCT2_9BACL</name>
<feature type="domain" description="6-phosphogluconate dehydrogenase C-terminal" evidence="4">
    <location>
        <begin position="174"/>
        <end position="307"/>
    </location>
</feature>
<dbReference type="InterPro" id="IPR006184">
    <property type="entry name" value="6PGdom_BS"/>
</dbReference>
<dbReference type="GO" id="GO:0019521">
    <property type="term" value="P:D-gluconate metabolic process"/>
    <property type="evidence" value="ECO:0007669"/>
    <property type="project" value="UniProtKB-KW"/>
</dbReference>
<dbReference type="Pfam" id="PF03446">
    <property type="entry name" value="NAD_binding_2"/>
    <property type="match status" value="1"/>
</dbReference>
<dbReference type="GO" id="GO:0050661">
    <property type="term" value="F:NADP binding"/>
    <property type="evidence" value="ECO:0007669"/>
    <property type="project" value="InterPro"/>
</dbReference>
<reference evidence="5" key="1">
    <citation type="journal article" date="2014" name="Int. J. Syst. Evol. Microbiol.">
        <title>Complete genome sequence of Corynebacterium casei LMG S-19264T (=DSM 44701T), isolated from a smear-ripened cheese.</title>
        <authorList>
            <consortium name="US DOE Joint Genome Institute (JGI-PGF)"/>
            <person name="Walter F."/>
            <person name="Albersmeier A."/>
            <person name="Kalinowski J."/>
            <person name="Ruckert C."/>
        </authorList>
    </citation>
    <scope>NUCLEOTIDE SEQUENCE</scope>
    <source>
        <strain evidence="5">CGMCC 1.15179</strain>
    </source>
</reference>
<evidence type="ECO:0000256" key="3">
    <source>
        <dbReference type="ARBA" id="ARBA00023064"/>
    </source>
</evidence>
<dbReference type="SMART" id="SM01350">
    <property type="entry name" value="6PGD"/>
    <property type="match status" value="1"/>
</dbReference>
<reference evidence="5" key="2">
    <citation type="submission" date="2020-09" db="EMBL/GenBank/DDBJ databases">
        <authorList>
            <person name="Sun Q."/>
            <person name="Zhou Y."/>
        </authorList>
    </citation>
    <scope>NUCLEOTIDE SEQUENCE</scope>
    <source>
        <strain evidence="5">CGMCC 1.15179</strain>
    </source>
</reference>
<dbReference type="Pfam" id="PF00393">
    <property type="entry name" value="6PGD"/>
    <property type="match status" value="1"/>
</dbReference>
<dbReference type="InterPro" id="IPR036291">
    <property type="entry name" value="NAD(P)-bd_dom_sf"/>
</dbReference>
<dbReference type="Gene3D" id="1.10.1040.10">
    <property type="entry name" value="N-(1-d-carboxylethyl)-l-norvaline Dehydrogenase, domain 2"/>
    <property type="match status" value="1"/>
</dbReference>
<dbReference type="InterPro" id="IPR004849">
    <property type="entry name" value="6DGDH_YqeC"/>
</dbReference>
<dbReference type="AlphaFoldDB" id="A0A8J2YCT2"/>
<comment type="similarity">
    <text evidence="1">Belongs to the 6-phosphogluconate dehydrogenase family.</text>
</comment>
<dbReference type="InterPro" id="IPR006114">
    <property type="entry name" value="6PGDH_C"/>
</dbReference>
<organism evidence="5 6">
    <name type="scientific">Marinithermofilum abyssi</name>
    <dbReference type="NCBI Taxonomy" id="1571185"/>
    <lineage>
        <taxon>Bacteria</taxon>
        <taxon>Bacillati</taxon>
        <taxon>Bacillota</taxon>
        <taxon>Bacilli</taxon>
        <taxon>Bacillales</taxon>
        <taxon>Thermoactinomycetaceae</taxon>
        <taxon>Marinithermofilum</taxon>
    </lineage>
</organism>
<dbReference type="InterPro" id="IPR013328">
    <property type="entry name" value="6PGD_dom2"/>
</dbReference>
<accession>A0A8J2YCT2</accession>
<dbReference type="SUPFAM" id="SSF51735">
    <property type="entry name" value="NAD(P)-binding Rossmann-fold domains"/>
    <property type="match status" value="1"/>
</dbReference>
<dbReference type="Gene3D" id="3.40.50.720">
    <property type="entry name" value="NAD(P)-binding Rossmann-like Domain"/>
    <property type="match status" value="1"/>
</dbReference>
<evidence type="ECO:0000256" key="1">
    <source>
        <dbReference type="ARBA" id="ARBA00008419"/>
    </source>
</evidence>
<keyword evidence="6" id="KW-1185">Reference proteome</keyword>
<dbReference type="PRINTS" id="PR00076">
    <property type="entry name" value="6PGDHDRGNASE"/>
</dbReference>
<dbReference type="NCBIfam" id="TIGR00872">
    <property type="entry name" value="gnd_rel"/>
    <property type="match status" value="1"/>
</dbReference>
<comment type="caution">
    <text evidence="5">The sequence shown here is derived from an EMBL/GenBank/DDBJ whole genome shotgun (WGS) entry which is preliminary data.</text>
</comment>
<dbReference type="NCBIfam" id="NF007161">
    <property type="entry name" value="PRK09599.1"/>
    <property type="match status" value="1"/>
</dbReference>
<dbReference type="RefSeq" id="WP_188646049.1">
    <property type="nucleotide sequence ID" value="NZ_BMHQ01000001.1"/>
</dbReference>
<evidence type="ECO:0000313" key="6">
    <source>
        <dbReference type="Proteomes" id="UP000625210"/>
    </source>
</evidence>
<evidence type="ECO:0000259" key="4">
    <source>
        <dbReference type="SMART" id="SM01350"/>
    </source>
</evidence>
<protein>
    <submittedName>
        <fullName evidence="5">6-phosphogluconate dehydrogenase (Decarboxylating)</fullName>
    </submittedName>
</protein>
<dbReference type="InterPro" id="IPR006115">
    <property type="entry name" value="6PGDH_NADP-bd"/>
</dbReference>
<dbReference type="PANTHER" id="PTHR11811">
    <property type="entry name" value="6-PHOSPHOGLUCONATE DEHYDROGENASE"/>
    <property type="match status" value="1"/>
</dbReference>
<evidence type="ECO:0000313" key="5">
    <source>
        <dbReference type="EMBL" id="GGE04452.1"/>
    </source>
</evidence>
<dbReference type="PROSITE" id="PS00461">
    <property type="entry name" value="6PGD"/>
    <property type="match status" value="1"/>
</dbReference>
<evidence type="ECO:0000256" key="2">
    <source>
        <dbReference type="ARBA" id="ARBA00023002"/>
    </source>
</evidence>
<dbReference type="GO" id="GO:0004616">
    <property type="term" value="F:phosphogluconate dehydrogenase (decarboxylating) activity"/>
    <property type="evidence" value="ECO:0007669"/>
    <property type="project" value="InterPro"/>
</dbReference>
<dbReference type="GO" id="GO:0006098">
    <property type="term" value="P:pentose-phosphate shunt"/>
    <property type="evidence" value="ECO:0007669"/>
    <property type="project" value="InterPro"/>
</dbReference>
<gene>
    <name evidence="5" type="primary">gnd</name>
    <name evidence="5" type="ORF">GCM10011571_01820</name>
</gene>
<keyword evidence="2" id="KW-0560">Oxidoreductase</keyword>
<dbReference type="EMBL" id="BMHQ01000001">
    <property type="protein sequence ID" value="GGE04452.1"/>
    <property type="molecule type" value="Genomic_DNA"/>
</dbReference>
<dbReference type="Proteomes" id="UP000625210">
    <property type="component" value="Unassembled WGS sequence"/>
</dbReference>
<proteinExistence type="inferred from homology"/>
<dbReference type="SUPFAM" id="SSF48179">
    <property type="entry name" value="6-phosphogluconate dehydrogenase C-terminal domain-like"/>
    <property type="match status" value="1"/>
</dbReference>
<sequence length="307" mass="33776">MLKEMNHVKLGMIGLGKMGANLVLNLLNHGHEVAVYDANPEAAKQLAERGAAPAFQLEELVRSLETPRILWLMVPAGDATEQVLESLLPLLSPDDIVIDGGNSHYKDSMKRAARLRERGLHFMDVGTSGGTSGARHGACFMIGGDAECFKLLEPLFRDLAVPDGYYYAGKSGSGHFLKMVHNGIEYGMMQAIAEGFEVLEKSEFDFDYEKTAKVWSNGSVIRSWLMELTQSAFSKDPKLESIRGVMHSSGEGKWTVETALDLKANAPVIALSLMMRYRSLEEDTFHGKVVAALRNEFGGHAVERSKE</sequence>
<keyword evidence="3" id="KW-0311">Gluconate utilization</keyword>
<dbReference type="InterPro" id="IPR008927">
    <property type="entry name" value="6-PGluconate_DH-like_C_sf"/>
</dbReference>
<dbReference type="InterPro" id="IPR006183">
    <property type="entry name" value="Pgluconate_DH"/>
</dbReference>